<dbReference type="GO" id="GO:0015416">
    <property type="term" value="F:ABC-type phosphonate transporter activity"/>
    <property type="evidence" value="ECO:0007669"/>
    <property type="project" value="InterPro"/>
</dbReference>
<feature type="domain" description="ABC transporter" evidence="8">
    <location>
        <begin position="8"/>
        <end position="253"/>
    </location>
</feature>
<dbReference type="SMART" id="SM00382">
    <property type="entry name" value="AAA"/>
    <property type="match status" value="1"/>
</dbReference>
<dbReference type="RefSeq" id="WP_243740229.1">
    <property type="nucleotide sequence ID" value="NZ_SNYJ01000019.1"/>
</dbReference>
<dbReference type="Pfam" id="PF00005">
    <property type="entry name" value="ABC_tran"/>
    <property type="match status" value="1"/>
</dbReference>
<evidence type="ECO:0000256" key="2">
    <source>
        <dbReference type="ARBA" id="ARBA00022475"/>
    </source>
</evidence>
<dbReference type="InterPro" id="IPR015854">
    <property type="entry name" value="ABC_transpr_LolD-like"/>
</dbReference>
<dbReference type="EMBL" id="SNYJ01000019">
    <property type="protein sequence ID" value="TDQ36220.1"/>
    <property type="molecule type" value="Genomic_DNA"/>
</dbReference>
<dbReference type="GO" id="GO:0016887">
    <property type="term" value="F:ATP hydrolysis activity"/>
    <property type="evidence" value="ECO:0007669"/>
    <property type="project" value="InterPro"/>
</dbReference>
<comment type="caution">
    <text evidence="9">The sequence shown here is derived from an EMBL/GenBank/DDBJ whole genome shotgun (WGS) entry which is preliminary data.</text>
</comment>
<dbReference type="Proteomes" id="UP000295632">
    <property type="component" value="Unassembled WGS sequence"/>
</dbReference>
<evidence type="ECO:0000256" key="3">
    <source>
        <dbReference type="ARBA" id="ARBA00022741"/>
    </source>
</evidence>
<dbReference type="InterPro" id="IPR017871">
    <property type="entry name" value="ABC_transporter-like_CS"/>
</dbReference>
<dbReference type="GO" id="GO:0005886">
    <property type="term" value="C:plasma membrane"/>
    <property type="evidence" value="ECO:0007669"/>
    <property type="project" value="TreeGrafter"/>
</dbReference>
<gene>
    <name evidence="9" type="ORF">EV213_1199</name>
</gene>
<evidence type="ECO:0000259" key="8">
    <source>
        <dbReference type="PROSITE" id="PS50893"/>
    </source>
</evidence>
<dbReference type="PANTHER" id="PTHR24220">
    <property type="entry name" value="IMPORT ATP-BINDING PROTEIN"/>
    <property type="match status" value="1"/>
</dbReference>
<dbReference type="CDD" id="cd03256">
    <property type="entry name" value="ABC_PhnC_transporter"/>
    <property type="match status" value="1"/>
</dbReference>
<keyword evidence="6" id="KW-1278">Translocase</keyword>
<evidence type="ECO:0000256" key="7">
    <source>
        <dbReference type="ARBA" id="ARBA00023136"/>
    </source>
</evidence>
<dbReference type="PROSITE" id="PS00211">
    <property type="entry name" value="ABC_TRANSPORTER_1"/>
    <property type="match status" value="1"/>
</dbReference>
<keyword evidence="3" id="KW-0547">Nucleotide-binding</keyword>
<dbReference type="PANTHER" id="PTHR24220:SF659">
    <property type="entry name" value="TRANSPORTER, PUTATIVE-RELATED"/>
    <property type="match status" value="1"/>
</dbReference>
<dbReference type="InterPro" id="IPR003439">
    <property type="entry name" value="ABC_transporter-like_ATP-bd"/>
</dbReference>
<evidence type="ECO:0000313" key="9">
    <source>
        <dbReference type="EMBL" id="TDQ36220.1"/>
    </source>
</evidence>
<evidence type="ECO:0000256" key="1">
    <source>
        <dbReference type="ARBA" id="ARBA00022448"/>
    </source>
</evidence>
<dbReference type="GO" id="GO:0005524">
    <property type="term" value="F:ATP binding"/>
    <property type="evidence" value="ECO:0007669"/>
    <property type="project" value="UniProtKB-KW"/>
</dbReference>
<protein>
    <submittedName>
        <fullName evidence="9">Phosphonate transport system ATP-binding protein</fullName>
    </submittedName>
</protein>
<keyword evidence="4 9" id="KW-0067">ATP-binding</keyword>
<keyword evidence="2" id="KW-1003">Cell membrane</keyword>
<evidence type="ECO:0000256" key="6">
    <source>
        <dbReference type="ARBA" id="ARBA00022967"/>
    </source>
</evidence>
<evidence type="ECO:0000256" key="5">
    <source>
        <dbReference type="ARBA" id="ARBA00022885"/>
    </source>
</evidence>
<proteinExistence type="predicted"/>
<reference evidence="9 10" key="1">
    <citation type="submission" date="2019-03" db="EMBL/GenBank/DDBJ databases">
        <title>Genomic Encyclopedia of Type Strains, Phase IV (KMG-IV): sequencing the most valuable type-strain genomes for metagenomic binning, comparative biology and taxonomic classification.</title>
        <authorList>
            <person name="Goeker M."/>
        </authorList>
    </citation>
    <scope>NUCLEOTIDE SEQUENCE [LARGE SCALE GENOMIC DNA]</scope>
    <source>
        <strain evidence="9 10">DSM 28697</strain>
    </source>
</reference>
<name>A0A4R6TRL9_9BACI</name>
<evidence type="ECO:0000313" key="10">
    <source>
        <dbReference type="Proteomes" id="UP000295632"/>
    </source>
</evidence>
<dbReference type="PROSITE" id="PS50893">
    <property type="entry name" value="ABC_TRANSPORTER_2"/>
    <property type="match status" value="1"/>
</dbReference>
<dbReference type="AlphaFoldDB" id="A0A4R6TRL9"/>
<evidence type="ECO:0000256" key="4">
    <source>
        <dbReference type="ARBA" id="ARBA00022840"/>
    </source>
</evidence>
<organism evidence="9 10">
    <name type="scientific">Aureibacillus halotolerans</name>
    <dbReference type="NCBI Taxonomy" id="1508390"/>
    <lineage>
        <taxon>Bacteria</taxon>
        <taxon>Bacillati</taxon>
        <taxon>Bacillota</taxon>
        <taxon>Bacilli</taxon>
        <taxon>Bacillales</taxon>
        <taxon>Bacillaceae</taxon>
        <taxon>Aureibacillus</taxon>
    </lineage>
</organism>
<dbReference type="InterPro" id="IPR003593">
    <property type="entry name" value="AAA+_ATPase"/>
</dbReference>
<accession>A0A4R6TRL9</accession>
<keyword evidence="7" id="KW-0472">Membrane</keyword>
<dbReference type="InterPro" id="IPR027417">
    <property type="entry name" value="P-loop_NTPase"/>
</dbReference>
<sequence length="260" mass="28626">MSKTIDMLQIRDVSKIFPSGTTALTSVTADIAQGEAVILLGHNGSGKSTLLRSIGRLETVTSGDIFIEGQSVQRANAKDLRKIRKRMGFVFQKFNLIPTLSVFQNVLFGALGQHPFIVSTFHPFANSSLRAQAMNCLDRVGLGHLAASRADQLSGGQQQRVAIARMLMQDPFIVLADEPIASLDPKAGIEVMELLVDVAREKNITLICTLHQLDLALSYGTRFIGLKQGELVLDEIKNKQSVHSFKWLYEEKKKVVVSHV</sequence>
<keyword evidence="1" id="KW-0813">Transport</keyword>
<dbReference type="InterPro" id="IPR012693">
    <property type="entry name" value="ABC_transpr_PhnC"/>
</dbReference>
<keyword evidence="10" id="KW-1185">Reference proteome</keyword>
<dbReference type="SUPFAM" id="SSF52540">
    <property type="entry name" value="P-loop containing nucleoside triphosphate hydrolases"/>
    <property type="match status" value="1"/>
</dbReference>
<keyword evidence="5" id="KW-0918">Phosphonate transport</keyword>
<dbReference type="NCBIfam" id="TIGR02315">
    <property type="entry name" value="ABC_phnC"/>
    <property type="match status" value="1"/>
</dbReference>
<dbReference type="Gene3D" id="3.40.50.300">
    <property type="entry name" value="P-loop containing nucleotide triphosphate hydrolases"/>
    <property type="match status" value="1"/>
</dbReference>